<dbReference type="AlphaFoldDB" id="A0A3M6TMZ2"/>
<evidence type="ECO:0000256" key="6">
    <source>
        <dbReference type="ARBA" id="ARBA00022723"/>
    </source>
</evidence>
<evidence type="ECO:0000256" key="16">
    <source>
        <dbReference type="ARBA" id="ARBA00044217"/>
    </source>
</evidence>
<evidence type="ECO:0000256" key="12">
    <source>
        <dbReference type="ARBA" id="ARBA00023121"/>
    </source>
</evidence>
<evidence type="ECO:0000256" key="5">
    <source>
        <dbReference type="ARBA" id="ARBA00022617"/>
    </source>
</evidence>
<accession>A0A3M6TMZ2</accession>
<dbReference type="GO" id="GO:0008289">
    <property type="term" value="F:lipid binding"/>
    <property type="evidence" value="ECO:0007669"/>
    <property type="project" value="UniProtKB-KW"/>
</dbReference>
<dbReference type="PRINTS" id="PR00463">
    <property type="entry name" value="EP450I"/>
</dbReference>
<evidence type="ECO:0000256" key="3">
    <source>
        <dbReference type="ARBA" id="ARBA00004586"/>
    </source>
</evidence>
<dbReference type="GO" id="GO:0004509">
    <property type="term" value="F:steroid 21-monooxygenase activity"/>
    <property type="evidence" value="ECO:0007669"/>
    <property type="project" value="UniProtKB-EC"/>
</dbReference>
<gene>
    <name evidence="23" type="ORF">pdam_00014166</name>
</gene>
<keyword evidence="5 21" id="KW-0349">Heme</keyword>
<dbReference type="GO" id="GO:0005789">
    <property type="term" value="C:endoplasmic reticulum membrane"/>
    <property type="evidence" value="ECO:0007669"/>
    <property type="project" value="UniProtKB-SubCell"/>
</dbReference>
<keyword evidence="10 21" id="KW-0408">Iron</keyword>
<keyword evidence="9 22" id="KW-0560">Oxidoreductase</keyword>
<keyword evidence="11 22" id="KW-0503">Monooxygenase</keyword>
<evidence type="ECO:0000256" key="4">
    <source>
        <dbReference type="ARBA" id="ARBA00010617"/>
    </source>
</evidence>
<dbReference type="GO" id="GO:0008610">
    <property type="term" value="P:lipid biosynthetic process"/>
    <property type="evidence" value="ECO:0007669"/>
    <property type="project" value="UniProtKB-ARBA"/>
</dbReference>
<evidence type="ECO:0000256" key="10">
    <source>
        <dbReference type="ARBA" id="ARBA00023004"/>
    </source>
</evidence>
<evidence type="ECO:0000256" key="9">
    <source>
        <dbReference type="ARBA" id="ARBA00023002"/>
    </source>
</evidence>
<dbReference type="FunFam" id="1.10.630.10:FF:000049">
    <property type="entry name" value="steroid 21-hydroxylase isoform X1"/>
    <property type="match status" value="1"/>
</dbReference>
<evidence type="ECO:0000256" key="20">
    <source>
        <dbReference type="ARBA" id="ARBA00044342"/>
    </source>
</evidence>
<dbReference type="GO" id="GO:0042446">
    <property type="term" value="P:hormone biosynthetic process"/>
    <property type="evidence" value="ECO:0007669"/>
    <property type="project" value="TreeGrafter"/>
</dbReference>
<dbReference type="PROSITE" id="PS00086">
    <property type="entry name" value="CYTOCHROME_P450"/>
    <property type="match status" value="1"/>
</dbReference>
<evidence type="ECO:0000313" key="23">
    <source>
        <dbReference type="EMBL" id="RMX42742.1"/>
    </source>
</evidence>
<dbReference type="GO" id="GO:0020037">
    <property type="term" value="F:heme binding"/>
    <property type="evidence" value="ECO:0007669"/>
    <property type="project" value="InterPro"/>
</dbReference>
<evidence type="ECO:0000256" key="13">
    <source>
        <dbReference type="ARBA" id="ARBA00023136"/>
    </source>
</evidence>
<proteinExistence type="inferred from homology"/>
<reference evidence="23 24" key="1">
    <citation type="journal article" date="2018" name="Sci. Rep.">
        <title>Comparative analysis of the Pocillopora damicornis genome highlights role of immune system in coral evolution.</title>
        <authorList>
            <person name="Cunning R."/>
            <person name="Bay R.A."/>
            <person name="Gillette P."/>
            <person name="Baker A.C."/>
            <person name="Traylor-Knowles N."/>
        </authorList>
    </citation>
    <scope>NUCLEOTIDE SEQUENCE [LARGE SCALE GENOMIC DNA]</scope>
    <source>
        <strain evidence="23">RSMAS</strain>
        <tissue evidence="23">Whole animal</tissue>
    </source>
</reference>
<dbReference type="EMBL" id="RCHS01003297">
    <property type="protein sequence ID" value="RMX42742.1"/>
    <property type="molecule type" value="Genomic_DNA"/>
</dbReference>
<evidence type="ECO:0000256" key="7">
    <source>
        <dbReference type="ARBA" id="ARBA00022824"/>
    </source>
</evidence>
<evidence type="ECO:0000313" key="24">
    <source>
        <dbReference type="Proteomes" id="UP000275408"/>
    </source>
</evidence>
<dbReference type="GO" id="GO:0042448">
    <property type="term" value="P:progesterone metabolic process"/>
    <property type="evidence" value="ECO:0007669"/>
    <property type="project" value="TreeGrafter"/>
</dbReference>
<dbReference type="InterPro" id="IPR002401">
    <property type="entry name" value="Cyt_P450_E_grp-I"/>
</dbReference>
<dbReference type="InterPro" id="IPR017972">
    <property type="entry name" value="Cyt_P450_CS"/>
</dbReference>
<dbReference type="Gene3D" id="1.10.630.10">
    <property type="entry name" value="Cytochrome P450"/>
    <property type="match status" value="1"/>
</dbReference>
<name>A0A3M6TMZ2_POCDA</name>
<evidence type="ECO:0000256" key="22">
    <source>
        <dbReference type="RuleBase" id="RU000461"/>
    </source>
</evidence>
<dbReference type="Pfam" id="PF00067">
    <property type="entry name" value="p450"/>
    <property type="match status" value="1"/>
</dbReference>
<evidence type="ECO:0000256" key="11">
    <source>
        <dbReference type="ARBA" id="ARBA00023033"/>
    </source>
</evidence>
<comment type="caution">
    <text evidence="23">The sequence shown here is derived from an EMBL/GenBank/DDBJ whole genome shotgun (WGS) entry which is preliminary data.</text>
</comment>
<dbReference type="OrthoDB" id="1055148at2759"/>
<evidence type="ECO:0000256" key="15">
    <source>
        <dbReference type="ARBA" id="ARBA00044116"/>
    </source>
</evidence>
<dbReference type="PRINTS" id="PR00385">
    <property type="entry name" value="P450"/>
</dbReference>
<keyword evidence="8" id="KW-0492">Microsome</keyword>
<dbReference type="GO" id="GO:0004508">
    <property type="term" value="F:steroid 17-alpha-monooxygenase activity"/>
    <property type="evidence" value="ECO:0007669"/>
    <property type="project" value="TreeGrafter"/>
</dbReference>
<dbReference type="PANTHER" id="PTHR24289:SF1">
    <property type="entry name" value="STEROID 17-ALPHA-HYDROXYLASE_17,20 LYASE"/>
    <property type="match status" value="1"/>
</dbReference>
<keyword evidence="12" id="KW-0446">Lipid-binding</keyword>
<protein>
    <recommendedName>
        <fullName evidence="15">Steroid 21-hydroxylase</fullName>
        <ecNumber evidence="14">1.14.14.16</ecNumber>
    </recommendedName>
    <alternativeName>
        <fullName evidence="19">21-OHase</fullName>
    </alternativeName>
    <alternativeName>
        <fullName evidence="16">Cytochrome P-450c21</fullName>
    </alternativeName>
    <alternativeName>
        <fullName evidence="20">Cytochrome P450 21</fullName>
    </alternativeName>
    <alternativeName>
        <fullName evidence="18">Cytochrome P450 XXI</fullName>
    </alternativeName>
    <alternativeName>
        <fullName evidence="17">Cytochrome P450-C21</fullName>
    </alternativeName>
</protein>
<dbReference type="EC" id="1.14.14.16" evidence="14"/>
<dbReference type="InterPro" id="IPR001128">
    <property type="entry name" value="Cyt_P450"/>
</dbReference>
<dbReference type="InterPro" id="IPR036396">
    <property type="entry name" value="Cyt_P450_sf"/>
</dbReference>
<evidence type="ECO:0000256" key="19">
    <source>
        <dbReference type="ARBA" id="ARBA00044304"/>
    </source>
</evidence>
<dbReference type="SUPFAM" id="SSF48264">
    <property type="entry name" value="Cytochrome P450"/>
    <property type="match status" value="1"/>
</dbReference>
<evidence type="ECO:0000256" key="18">
    <source>
        <dbReference type="ARBA" id="ARBA00044282"/>
    </source>
</evidence>
<dbReference type="GO" id="GO:0005506">
    <property type="term" value="F:iron ion binding"/>
    <property type="evidence" value="ECO:0007669"/>
    <property type="project" value="InterPro"/>
</dbReference>
<keyword evidence="6 21" id="KW-0479">Metal-binding</keyword>
<sequence length="486" mass="55535">MIPTVIGIFILLVVVYVVPTIWQRRHLPPGPFPLPLVGNVLSIDLKRPYTAFADMAKKYGKLFRILMGRQQVIVINSYEIAREALVTKAADFAGRPRHFFGDIFGRNCTDIAFQSLSSRWKIQHKLAITALRLTEDKANLADHVEKLCSRFNSFNGNLFCPQDIVINSLANCLSSLIFGKELKLDDREVEMLVEAVSVFRDSLAAVNMINTFPMLKYIPFDIIRKAKRAGEIRDEIFERKFGEHILTFQKGYTRDLIDALLMGFYEMAEDGLLTKRHLISSASDFFFPGTETPSTVITWAIFYLIKHPDMQDRLHHQLDDVIGSTNRLPEFSDKPNLPFLDAFITEVHRIVSETPLAVPHSTTCDTSLAGFKIPRDMTVIINLWAIHHDPDIWADPFSFRPERFLDEHGRLHVEGVMSFSAGKRKCPGQSFAKKAVFLYLAQLLSRFRFECPQGTTLPKEEESVYGIVIESKPFQVRAIPRKRKEQ</sequence>
<keyword evidence="13" id="KW-0472">Membrane</keyword>
<dbReference type="OMA" id="RSHIRVS"/>
<keyword evidence="24" id="KW-1185">Reference proteome</keyword>
<dbReference type="PANTHER" id="PTHR24289">
    <property type="entry name" value="STEROID 17-ALPHA-HYDROXYLASE/17,20 LYASE"/>
    <property type="match status" value="1"/>
</dbReference>
<dbReference type="Proteomes" id="UP000275408">
    <property type="component" value="Unassembled WGS sequence"/>
</dbReference>
<comment type="cofactor">
    <cofactor evidence="21">
        <name>heme</name>
        <dbReference type="ChEBI" id="CHEBI:30413"/>
    </cofactor>
</comment>
<comment type="similarity">
    <text evidence="4 22">Belongs to the cytochrome P450 family.</text>
</comment>
<feature type="binding site" description="axial binding residue" evidence="21">
    <location>
        <position position="426"/>
    </location>
    <ligand>
        <name>heme</name>
        <dbReference type="ChEBI" id="CHEBI:30413"/>
    </ligand>
    <ligandPart>
        <name>Fe</name>
        <dbReference type="ChEBI" id="CHEBI:18248"/>
    </ligandPart>
</feature>
<evidence type="ECO:0000256" key="14">
    <source>
        <dbReference type="ARBA" id="ARBA00044040"/>
    </source>
</evidence>
<evidence type="ECO:0000256" key="17">
    <source>
        <dbReference type="ARBA" id="ARBA00044265"/>
    </source>
</evidence>
<evidence type="ECO:0000256" key="1">
    <source>
        <dbReference type="ARBA" id="ARBA00004184"/>
    </source>
</evidence>
<organism evidence="23 24">
    <name type="scientific">Pocillopora damicornis</name>
    <name type="common">Cauliflower coral</name>
    <name type="synonym">Millepora damicornis</name>
    <dbReference type="NCBI Taxonomy" id="46731"/>
    <lineage>
        <taxon>Eukaryota</taxon>
        <taxon>Metazoa</taxon>
        <taxon>Cnidaria</taxon>
        <taxon>Anthozoa</taxon>
        <taxon>Hexacorallia</taxon>
        <taxon>Scleractinia</taxon>
        <taxon>Astrocoeniina</taxon>
        <taxon>Pocilloporidae</taxon>
        <taxon>Pocillopora</taxon>
    </lineage>
</organism>
<keyword evidence="7" id="KW-0256">Endoplasmic reticulum</keyword>
<comment type="subcellular location">
    <subcellularLocation>
        <location evidence="1">Endomembrane system</location>
        <topology evidence="1">Peripheral membrane protein</topology>
    </subcellularLocation>
    <subcellularLocation>
        <location evidence="3">Endoplasmic reticulum membrane</location>
    </subcellularLocation>
    <subcellularLocation>
        <location evidence="2">Microsome membrane</location>
    </subcellularLocation>
</comment>
<evidence type="ECO:0000256" key="2">
    <source>
        <dbReference type="ARBA" id="ARBA00004524"/>
    </source>
</evidence>
<evidence type="ECO:0000256" key="8">
    <source>
        <dbReference type="ARBA" id="ARBA00022848"/>
    </source>
</evidence>
<evidence type="ECO:0000256" key="21">
    <source>
        <dbReference type="PIRSR" id="PIRSR602401-1"/>
    </source>
</evidence>
<dbReference type="STRING" id="46731.A0A3M6TMZ2"/>